<sequence length="138" mass="15751">MAAPVFDSDRSLAHLDDRALEAHINYLIVQLRSAEREMWRRRAVLITYFPEGWREPPAGAAFSDLAHHRYVEAMEEYIERALEDRQCRPGGGTFPWTEVWGLPGRLGPVPRLTIRDLLRSAREHAQATIASEKGGSER</sequence>
<gene>
    <name evidence="1" type="ORF">AVDCRST_MAG68-3542</name>
</gene>
<dbReference type="EMBL" id="CADCTW010000162">
    <property type="protein sequence ID" value="CAA9348423.1"/>
    <property type="molecule type" value="Genomic_DNA"/>
</dbReference>
<evidence type="ECO:0000313" key="1">
    <source>
        <dbReference type="EMBL" id="CAA9348423.1"/>
    </source>
</evidence>
<accession>A0A6J4M4J8</accession>
<name>A0A6J4M4J8_9BACT</name>
<proteinExistence type="predicted"/>
<reference evidence="1" key="1">
    <citation type="submission" date="2020-02" db="EMBL/GenBank/DDBJ databases">
        <authorList>
            <person name="Meier V. D."/>
        </authorList>
    </citation>
    <scope>NUCLEOTIDE SEQUENCE</scope>
    <source>
        <strain evidence="1">AVDCRST_MAG68</strain>
    </source>
</reference>
<organism evidence="1">
    <name type="scientific">uncultured Gemmatimonadota bacterium</name>
    <dbReference type="NCBI Taxonomy" id="203437"/>
    <lineage>
        <taxon>Bacteria</taxon>
        <taxon>Pseudomonadati</taxon>
        <taxon>Gemmatimonadota</taxon>
        <taxon>environmental samples</taxon>
    </lineage>
</organism>
<dbReference type="AlphaFoldDB" id="A0A6J4M4J8"/>
<protein>
    <submittedName>
        <fullName evidence="1">Uncharacterized protein</fullName>
    </submittedName>
</protein>